<feature type="domain" description="FAD-binding PCMH-type" evidence="5">
    <location>
        <begin position="196"/>
        <end position="369"/>
    </location>
</feature>
<evidence type="ECO:0000256" key="1">
    <source>
        <dbReference type="ARBA" id="ARBA00022630"/>
    </source>
</evidence>
<evidence type="ECO:0000313" key="6">
    <source>
        <dbReference type="EMBL" id="GEN60905.1"/>
    </source>
</evidence>
<dbReference type="InterPro" id="IPR012175">
    <property type="entry name" value="Xanth_DH_ssu_bac"/>
</dbReference>
<dbReference type="SUPFAM" id="SSF55447">
    <property type="entry name" value="CO dehydrogenase flavoprotein C-terminal domain-like"/>
    <property type="match status" value="1"/>
</dbReference>
<keyword evidence="2" id="KW-0479">Metal-binding</keyword>
<keyword evidence="7" id="KW-1185">Reference proteome</keyword>
<dbReference type="InterPro" id="IPR005107">
    <property type="entry name" value="CO_DH_flav_C"/>
</dbReference>
<dbReference type="InterPro" id="IPR036318">
    <property type="entry name" value="FAD-bd_PCMH-like_sf"/>
</dbReference>
<dbReference type="Gene3D" id="3.30.465.10">
    <property type="match status" value="1"/>
</dbReference>
<evidence type="ECO:0000256" key="3">
    <source>
        <dbReference type="ARBA" id="ARBA00022827"/>
    </source>
</evidence>
<evidence type="ECO:0000259" key="5">
    <source>
        <dbReference type="PROSITE" id="PS51387"/>
    </source>
</evidence>
<keyword evidence="1" id="KW-0285">Flavoprotein</keyword>
<dbReference type="RefSeq" id="WP_051292342.1">
    <property type="nucleotide sequence ID" value="NZ_AUBI01000013.1"/>
</dbReference>
<dbReference type="NCBIfam" id="TIGR02963">
    <property type="entry name" value="xanthine_xdhA"/>
    <property type="match status" value="1"/>
</dbReference>
<dbReference type="InterPro" id="IPR016166">
    <property type="entry name" value="FAD-bd_PCMH"/>
</dbReference>
<dbReference type="Proteomes" id="UP000321635">
    <property type="component" value="Unassembled WGS sequence"/>
</dbReference>
<dbReference type="GO" id="GO:0051537">
    <property type="term" value="F:2 iron, 2 sulfur cluster binding"/>
    <property type="evidence" value="ECO:0007669"/>
    <property type="project" value="InterPro"/>
</dbReference>
<dbReference type="STRING" id="1120919.GCA_000429165_02935"/>
<dbReference type="Gene3D" id="3.30.390.50">
    <property type="entry name" value="CO dehydrogenase flavoprotein, C-terminal domain"/>
    <property type="match status" value="1"/>
</dbReference>
<dbReference type="Gene3D" id="3.10.20.30">
    <property type="match status" value="1"/>
</dbReference>
<dbReference type="PROSITE" id="PS51387">
    <property type="entry name" value="FAD_PCMH"/>
    <property type="match status" value="1"/>
</dbReference>
<dbReference type="SMART" id="SM01092">
    <property type="entry name" value="CO_deh_flav_C"/>
    <property type="match status" value="1"/>
</dbReference>
<dbReference type="InterPro" id="IPR014307">
    <property type="entry name" value="Xanthine_DH_ssu"/>
</dbReference>
<dbReference type="Pfam" id="PF01799">
    <property type="entry name" value="Fer2_2"/>
    <property type="match status" value="1"/>
</dbReference>
<sequence length="493" mass="52672">MRDAIRFWLGDELITLRDVGPTVTALDWLRETRGRKGTKEGCNEGDCGACTILVVRLSPDDGAPQWNAVNACIQFLPMLDGAQVYTVEDLRDPAGALHPVQAAMVEQHGSQCGFCTPGFVMSMVAFRKRAASMDRPPTDAEIDDALAGNLCRCTGYAPIVRAMRQALDAGPDRFDAIEADIAQRLSTLTDGLGASLEGAEGRVTIPVSSDELAAVMAATSDARIVAGATDVGLWVTKQGRALPHVVFIGQTPDLNRIEWTEAGVTLGAAVTWSRAEDALCALQPGMRETIRRIGARPVRNSGTVCGNIANGSPIGDGPPLLIAAGAQLLLRRGDARRRIQLESFFVDYGVQDRAPGEFVEGVFIPLPEPGTLFAGYKVSKRFDQDISAVMAGFSLRIECGVVNDVRLAFGGMAGTPKRAAAAEAALLGRPWDEAALGKAREALAQDFTPLSDMRASAWYRLEVARNLLTRFHVETTGGERVSVYTSAAEAVDA</sequence>
<dbReference type="InterPro" id="IPR006058">
    <property type="entry name" value="2Fe2S_fd_BS"/>
</dbReference>
<dbReference type="InterPro" id="IPR036884">
    <property type="entry name" value="2Fe-2S-bd_dom_sf"/>
</dbReference>
<dbReference type="OrthoDB" id="9792018at2"/>
<dbReference type="InterPro" id="IPR016167">
    <property type="entry name" value="FAD-bd_PCMH_sub1"/>
</dbReference>
<accession>A0A511XDE8</accession>
<dbReference type="InterPro" id="IPR036010">
    <property type="entry name" value="2Fe-2S_ferredoxin-like_sf"/>
</dbReference>
<name>A0A511XDE8_9PROT</name>
<organism evidence="6 7">
    <name type="scientific">Acetobacter nitrogenifigens DSM 23921 = NBRC 105050</name>
    <dbReference type="NCBI Taxonomy" id="1120919"/>
    <lineage>
        <taxon>Bacteria</taxon>
        <taxon>Pseudomonadati</taxon>
        <taxon>Pseudomonadota</taxon>
        <taxon>Alphaproteobacteria</taxon>
        <taxon>Acetobacterales</taxon>
        <taxon>Acetobacteraceae</taxon>
        <taxon>Acetobacter</taxon>
    </lineage>
</organism>
<evidence type="ECO:0000256" key="2">
    <source>
        <dbReference type="ARBA" id="ARBA00022723"/>
    </source>
</evidence>
<dbReference type="Gene3D" id="3.30.43.10">
    <property type="entry name" value="Uridine Diphospho-n-acetylenolpyruvylglucosamine Reductase, domain 2"/>
    <property type="match status" value="1"/>
</dbReference>
<dbReference type="Gene3D" id="1.10.150.120">
    <property type="entry name" value="[2Fe-2S]-binding domain"/>
    <property type="match status" value="1"/>
</dbReference>
<dbReference type="InterPro" id="IPR016169">
    <property type="entry name" value="FAD-bd_PCMH_sub2"/>
</dbReference>
<reference evidence="6 7" key="1">
    <citation type="submission" date="2019-07" db="EMBL/GenBank/DDBJ databases">
        <title>Whole genome shotgun sequence of Acetobacter nitrogenifigens NBRC 105050.</title>
        <authorList>
            <person name="Hosoyama A."/>
            <person name="Uohara A."/>
            <person name="Ohji S."/>
            <person name="Ichikawa N."/>
        </authorList>
    </citation>
    <scope>NUCLEOTIDE SEQUENCE [LARGE SCALE GENOMIC DNA]</scope>
    <source>
        <strain evidence="6 7">NBRC 105050</strain>
    </source>
</reference>
<evidence type="ECO:0000313" key="7">
    <source>
        <dbReference type="Proteomes" id="UP000321635"/>
    </source>
</evidence>
<dbReference type="PIRSF" id="PIRSF036557">
    <property type="entry name" value="XdhA_RC"/>
    <property type="match status" value="1"/>
</dbReference>
<dbReference type="InterPro" id="IPR016208">
    <property type="entry name" value="Ald_Oxase/xanthine_DH-like"/>
</dbReference>
<dbReference type="SUPFAM" id="SSF47741">
    <property type="entry name" value="CO dehydrogenase ISP C-domain like"/>
    <property type="match status" value="1"/>
</dbReference>
<dbReference type="AlphaFoldDB" id="A0A511XDE8"/>
<comment type="caution">
    <text evidence="6">The sequence shown here is derived from an EMBL/GenBank/DDBJ whole genome shotgun (WGS) entry which is preliminary data.</text>
</comment>
<dbReference type="GO" id="GO:0071949">
    <property type="term" value="F:FAD binding"/>
    <property type="evidence" value="ECO:0007669"/>
    <property type="project" value="InterPro"/>
</dbReference>
<dbReference type="InterPro" id="IPR036683">
    <property type="entry name" value="CO_DH_flav_C_dom_sf"/>
</dbReference>
<dbReference type="PROSITE" id="PS00197">
    <property type="entry name" value="2FE2S_FER_1"/>
    <property type="match status" value="1"/>
</dbReference>
<dbReference type="EMBL" id="BJYF01000022">
    <property type="protein sequence ID" value="GEN60905.1"/>
    <property type="molecule type" value="Genomic_DNA"/>
</dbReference>
<dbReference type="SUPFAM" id="SSF54292">
    <property type="entry name" value="2Fe-2S ferredoxin-like"/>
    <property type="match status" value="1"/>
</dbReference>
<dbReference type="GO" id="GO:0004854">
    <property type="term" value="F:xanthine dehydrogenase activity"/>
    <property type="evidence" value="ECO:0007669"/>
    <property type="project" value="InterPro"/>
</dbReference>
<dbReference type="GO" id="GO:0005506">
    <property type="term" value="F:iron ion binding"/>
    <property type="evidence" value="ECO:0007669"/>
    <property type="project" value="InterPro"/>
</dbReference>
<keyword evidence="4" id="KW-0408">Iron</keyword>
<dbReference type="InterPro" id="IPR012675">
    <property type="entry name" value="Beta-grasp_dom_sf"/>
</dbReference>
<dbReference type="Pfam" id="PF00941">
    <property type="entry name" value="FAD_binding_5"/>
    <property type="match status" value="1"/>
</dbReference>
<proteinExistence type="predicted"/>
<gene>
    <name evidence="6" type="ORF">ANI02nite_27890</name>
</gene>
<evidence type="ECO:0000256" key="4">
    <source>
        <dbReference type="ARBA" id="ARBA00023004"/>
    </source>
</evidence>
<dbReference type="PANTHER" id="PTHR45444:SF3">
    <property type="entry name" value="XANTHINE DEHYDROGENASE"/>
    <property type="match status" value="1"/>
</dbReference>
<protein>
    <submittedName>
        <fullName evidence="6">Xanthine dehydrogenase small subunit</fullName>
    </submittedName>
</protein>
<dbReference type="Pfam" id="PF03450">
    <property type="entry name" value="CO_deh_flav_C"/>
    <property type="match status" value="1"/>
</dbReference>
<dbReference type="SUPFAM" id="SSF56176">
    <property type="entry name" value="FAD-binding/transporter-associated domain-like"/>
    <property type="match status" value="1"/>
</dbReference>
<dbReference type="InterPro" id="IPR002346">
    <property type="entry name" value="Mopterin_DH_FAD-bd"/>
</dbReference>
<keyword evidence="3" id="KW-0274">FAD</keyword>
<dbReference type="InterPro" id="IPR002888">
    <property type="entry name" value="2Fe-2S-bd"/>
</dbReference>
<dbReference type="PANTHER" id="PTHR45444">
    <property type="entry name" value="XANTHINE DEHYDROGENASE"/>
    <property type="match status" value="1"/>
</dbReference>